<dbReference type="Proteomes" id="UP000307440">
    <property type="component" value="Unassembled WGS sequence"/>
</dbReference>
<keyword evidence="8" id="KW-1185">Reference proteome</keyword>
<dbReference type="PANTHER" id="PTHR44040:SF1">
    <property type="entry name" value="RETINOBLASTOMA-BINDING PROTEIN 5"/>
    <property type="match status" value="1"/>
</dbReference>
<dbReference type="STRING" id="230819.A0A5C3L6I2"/>
<evidence type="ECO:0000256" key="1">
    <source>
        <dbReference type="ARBA" id="ARBA00004123"/>
    </source>
</evidence>
<dbReference type="SMART" id="SM00320">
    <property type="entry name" value="WD40"/>
    <property type="match status" value="7"/>
</dbReference>
<proteinExistence type="predicted"/>
<dbReference type="InterPro" id="IPR001680">
    <property type="entry name" value="WD40_rpt"/>
</dbReference>
<dbReference type="InterPro" id="IPR037850">
    <property type="entry name" value="RBBP5/Swd1"/>
</dbReference>
<evidence type="ECO:0000256" key="5">
    <source>
        <dbReference type="PROSITE-ProRule" id="PRU00221"/>
    </source>
</evidence>
<dbReference type="EMBL" id="ML210154">
    <property type="protein sequence ID" value="TFK28634.1"/>
    <property type="molecule type" value="Genomic_DNA"/>
</dbReference>
<dbReference type="InterPro" id="IPR019775">
    <property type="entry name" value="WD40_repeat_CS"/>
</dbReference>
<dbReference type="PROSITE" id="PS50082">
    <property type="entry name" value="WD_REPEATS_2"/>
    <property type="match status" value="1"/>
</dbReference>
<dbReference type="SUPFAM" id="SSF50978">
    <property type="entry name" value="WD40 repeat-like"/>
    <property type="match status" value="1"/>
</dbReference>
<feature type="compositionally biased region" description="Low complexity" evidence="6">
    <location>
        <begin position="454"/>
        <end position="465"/>
    </location>
</feature>
<dbReference type="InterPro" id="IPR036322">
    <property type="entry name" value="WD40_repeat_dom_sf"/>
</dbReference>
<evidence type="ECO:0000256" key="4">
    <source>
        <dbReference type="ARBA" id="ARBA00023242"/>
    </source>
</evidence>
<feature type="repeat" description="WD" evidence="5">
    <location>
        <begin position="61"/>
        <end position="96"/>
    </location>
</feature>
<dbReference type="Pfam" id="PF00400">
    <property type="entry name" value="WD40"/>
    <property type="match status" value="1"/>
</dbReference>
<evidence type="ECO:0000256" key="6">
    <source>
        <dbReference type="SAM" id="MobiDB-lite"/>
    </source>
</evidence>
<evidence type="ECO:0000256" key="3">
    <source>
        <dbReference type="ARBA" id="ARBA00022737"/>
    </source>
</evidence>
<evidence type="ECO:0000313" key="8">
    <source>
        <dbReference type="Proteomes" id="UP000307440"/>
    </source>
</evidence>
<feature type="compositionally biased region" description="Basic and acidic residues" evidence="6">
    <location>
        <begin position="493"/>
        <end position="503"/>
    </location>
</feature>
<keyword evidence="2 5" id="KW-0853">WD repeat</keyword>
<feature type="region of interest" description="Disordered" evidence="6">
    <location>
        <begin position="408"/>
        <end position="527"/>
    </location>
</feature>
<evidence type="ECO:0000256" key="2">
    <source>
        <dbReference type="ARBA" id="ARBA00022574"/>
    </source>
</evidence>
<dbReference type="GO" id="GO:0048188">
    <property type="term" value="C:Set1C/COMPASS complex"/>
    <property type="evidence" value="ECO:0007669"/>
    <property type="project" value="InterPro"/>
</dbReference>
<feature type="compositionally biased region" description="Polar residues" evidence="6">
    <location>
        <begin position="408"/>
        <end position="417"/>
    </location>
</feature>
<dbReference type="InterPro" id="IPR015943">
    <property type="entry name" value="WD40/YVTN_repeat-like_dom_sf"/>
</dbReference>
<dbReference type="PROSITE" id="PS50294">
    <property type="entry name" value="WD_REPEATS_REGION"/>
    <property type="match status" value="1"/>
</dbReference>
<accession>A0A5C3L6I2</accession>
<evidence type="ECO:0000313" key="7">
    <source>
        <dbReference type="EMBL" id="TFK28634.1"/>
    </source>
</evidence>
<organism evidence="7 8">
    <name type="scientific">Coprinopsis marcescibilis</name>
    <name type="common">Agaric fungus</name>
    <name type="synonym">Psathyrella marcescibilis</name>
    <dbReference type="NCBI Taxonomy" id="230819"/>
    <lineage>
        <taxon>Eukaryota</taxon>
        <taxon>Fungi</taxon>
        <taxon>Dikarya</taxon>
        <taxon>Basidiomycota</taxon>
        <taxon>Agaricomycotina</taxon>
        <taxon>Agaricomycetes</taxon>
        <taxon>Agaricomycetidae</taxon>
        <taxon>Agaricales</taxon>
        <taxon>Agaricineae</taxon>
        <taxon>Psathyrellaceae</taxon>
        <taxon>Coprinopsis</taxon>
    </lineage>
</organism>
<dbReference type="OrthoDB" id="196858at2759"/>
<keyword evidence="3" id="KW-0677">Repeat</keyword>
<dbReference type="PROSITE" id="PS00678">
    <property type="entry name" value="WD_REPEATS_1"/>
    <property type="match status" value="1"/>
</dbReference>
<dbReference type="PANTHER" id="PTHR44040">
    <property type="entry name" value="RETINOBLASTOMA-BINDING PROTEIN 5"/>
    <property type="match status" value="1"/>
</dbReference>
<sequence length="543" mass="59387">MNELLSNPFNTLSHPTAVQTNLPALALFSKFDPTGRYVASARATGSADVWDLETRNSIRWLDGHVKPVTSIDWSHKSRYLLTSSKDWNVVVWDLASTCDPPQRYSTLRFDAPVVSASFHPKNSRIILVLLTTGEAYLCDSRKATRSRTMLKEIVDDDSDDEEMKGEPSSRSRTHMTVARFDPAGKHIFIGTSNGTLLVFRTRTKTMIARHRISGANVMKGIEFTKNGRRLVTNSSDRTLRHFVTPTYSEAVEDGTAPGGVLEQDLEPTHRFNDPINKTAWHAMAYSPDGEWLAGGAADPAAHKIYVWDLSNDGQFASTLDGGREPLVHLHWHPLKSLIASTTNQGNIFIWHSPNPERWGAFAGGFEEVDENVEYEEREDEFDIEDEVVLLERKMKAEEEDVDILGMSVATSPPNARSSVGVHGPSSASAYASSAPTRSGSVNERAGSNERDPTAAQQSGAAGAGAVTNSGDSGMRVDTPDGLPDGHGGGGALTKEKEKEKEETPGIASVMDQDPDALWAGEEPDDDVPGLWKMKILIEGDDEE</sequence>
<gene>
    <name evidence="7" type="ORF">FA15DRAFT_753323</name>
</gene>
<dbReference type="Gene3D" id="2.130.10.10">
    <property type="entry name" value="YVTN repeat-like/Quinoprotein amine dehydrogenase"/>
    <property type="match status" value="2"/>
</dbReference>
<keyword evidence="4" id="KW-0539">Nucleus</keyword>
<feature type="compositionally biased region" description="Low complexity" evidence="6">
    <location>
        <begin position="425"/>
        <end position="434"/>
    </location>
</feature>
<comment type="subcellular location">
    <subcellularLocation>
        <location evidence="1">Nucleus</location>
    </subcellularLocation>
</comment>
<name>A0A5C3L6I2_COPMA</name>
<protein>
    <submittedName>
        <fullName evidence="7">WD40 repeat-like protein</fullName>
    </submittedName>
</protein>
<dbReference type="AlphaFoldDB" id="A0A5C3L6I2"/>
<reference evidence="7 8" key="1">
    <citation type="journal article" date="2019" name="Nat. Ecol. Evol.">
        <title>Megaphylogeny resolves global patterns of mushroom evolution.</title>
        <authorList>
            <person name="Varga T."/>
            <person name="Krizsan K."/>
            <person name="Foldi C."/>
            <person name="Dima B."/>
            <person name="Sanchez-Garcia M."/>
            <person name="Sanchez-Ramirez S."/>
            <person name="Szollosi G.J."/>
            <person name="Szarkandi J.G."/>
            <person name="Papp V."/>
            <person name="Albert L."/>
            <person name="Andreopoulos W."/>
            <person name="Angelini C."/>
            <person name="Antonin V."/>
            <person name="Barry K.W."/>
            <person name="Bougher N.L."/>
            <person name="Buchanan P."/>
            <person name="Buyck B."/>
            <person name="Bense V."/>
            <person name="Catcheside P."/>
            <person name="Chovatia M."/>
            <person name="Cooper J."/>
            <person name="Damon W."/>
            <person name="Desjardin D."/>
            <person name="Finy P."/>
            <person name="Geml J."/>
            <person name="Haridas S."/>
            <person name="Hughes K."/>
            <person name="Justo A."/>
            <person name="Karasinski D."/>
            <person name="Kautmanova I."/>
            <person name="Kiss B."/>
            <person name="Kocsube S."/>
            <person name="Kotiranta H."/>
            <person name="LaButti K.M."/>
            <person name="Lechner B.E."/>
            <person name="Liimatainen K."/>
            <person name="Lipzen A."/>
            <person name="Lukacs Z."/>
            <person name="Mihaltcheva S."/>
            <person name="Morgado L.N."/>
            <person name="Niskanen T."/>
            <person name="Noordeloos M.E."/>
            <person name="Ohm R.A."/>
            <person name="Ortiz-Santana B."/>
            <person name="Ovrebo C."/>
            <person name="Racz N."/>
            <person name="Riley R."/>
            <person name="Savchenko A."/>
            <person name="Shiryaev A."/>
            <person name="Soop K."/>
            <person name="Spirin V."/>
            <person name="Szebenyi C."/>
            <person name="Tomsovsky M."/>
            <person name="Tulloss R.E."/>
            <person name="Uehling J."/>
            <person name="Grigoriev I.V."/>
            <person name="Vagvolgyi C."/>
            <person name="Papp T."/>
            <person name="Martin F.M."/>
            <person name="Miettinen O."/>
            <person name="Hibbett D.S."/>
            <person name="Nagy L.G."/>
        </authorList>
    </citation>
    <scope>NUCLEOTIDE SEQUENCE [LARGE SCALE GENOMIC DNA]</scope>
    <source>
        <strain evidence="7 8">CBS 121175</strain>
    </source>
</reference>